<keyword evidence="5" id="KW-0560">Oxidoreductase</keyword>
<evidence type="ECO:0000256" key="3">
    <source>
        <dbReference type="ARBA" id="ARBA00022723"/>
    </source>
</evidence>
<dbReference type="AlphaFoldDB" id="A0A517LEB4"/>
<evidence type="ECO:0000313" key="9">
    <source>
        <dbReference type="EMBL" id="QDS73982.1"/>
    </source>
</evidence>
<dbReference type="InterPro" id="IPR013154">
    <property type="entry name" value="ADH-like_N"/>
</dbReference>
<dbReference type="Gene3D" id="3.40.50.720">
    <property type="entry name" value="NAD(P)-binding Rossmann-like Domain"/>
    <property type="match status" value="1"/>
</dbReference>
<dbReference type="GO" id="GO:0004022">
    <property type="term" value="F:alcohol dehydrogenase (NAD+) activity"/>
    <property type="evidence" value="ECO:0007669"/>
    <property type="project" value="TreeGrafter"/>
</dbReference>
<evidence type="ECO:0000256" key="7">
    <source>
        <dbReference type="RuleBase" id="RU361277"/>
    </source>
</evidence>
<name>A0A517LEB4_9PEZI</name>
<dbReference type="Proteomes" id="UP000316270">
    <property type="component" value="Chromosome 10"/>
</dbReference>
<comment type="similarity">
    <text evidence="2 7">Belongs to the zinc-containing alcohol dehydrogenase family.</text>
</comment>
<keyword evidence="6" id="KW-0520">NAD</keyword>
<dbReference type="CDD" id="cd08297">
    <property type="entry name" value="CAD3"/>
    <property type="match status" value="1"/>
</dbReference>
<evidence type="ECO:0000256" key="2">
    <source>
        <dbReference type="ARBA" id="ARBA00008072"/>
    </source>
</evidence>
<dbReference type="PANTHER" id="PTHR42940:SF1">
    <property type="entry name" value="ENOYL REDUCTASE (ER) DOMAIN-CONTAINING PROTEIN"/>
    <property type="match status" value="1"/>
</dbReference>
<evidence type="ECO:0000256" key="1">
    <source>
        <dbReference type="ARBA" id="ARBA00001947"/>
    </source>
</evidence>
<dbReference type="PANTHER" id="PTHR42940">
    <property type="entry name" value="ALCOHOL DEHYDROGENASE 1-RELATED"/>
    <property type="match status" value="1"/>
</dbReference>
<dbReference type="FunFam" id="3.40.50.720:FF:000039">
    <property type="entry name" value="Alcohol dehydrogenase AdhP"/>
    <property type="match status" value="1"/>
</dbReference>
<protein>
    <recommendedName>
        <fullName evidence="8">Enoyl reductase (ER) domain-containing protein</fullName>
    </recommendedName>
</protein>
<dbReference type="OrthoDB" id="1879366at2759"/>
<feature type="domain" description="Enoyl reductase (ER)" evidence="8">
    <location>
        <begin position="25"/>
        <end position="338"/>
    </location>
</feature>
<dbReference type="GO" id="GO:0005737">
    <property type="term" value="C:cytoplasm"/>
    <property type="evidence" value="ECO:0007669"/>
    <property type="project" value="TreeGrafter"/>
</dbReference>
<organism evidence="9 10">
    <name type="scientific">Venturia effusa</name>
    <dbReference type="NCBI Taxonomy" id="50376"/>
    <lineage>
        <taxon>Eukaryota</taxon>
        <taxon>Fungi</taxon>
        <taxon>Dikarya</taxon>
        <taxon>Ascomycota</taxon>
        <taxon>Pezizomycotina</taxon>
        <taxon>Dothideomycetes</taxon>
        <taxon>Pleosporomycetidae</taxon>
        <taxon>Venturiales</taxon>
        <taxon>Venturiaceae</taxon>
        <taxon>Venturia</taxon>
    </lineage>
</organism>
<keyword evidence="3 7" id="KW-0479">Metal-binding</keyword>
<dbReference type="SUPFAM" id="SSF50129">
    <property type="entry name" value="GroES-like"/>
    <property type="match status" value="1"/>
</dbReference>
<reference evidence="9 10" key="1">
    <citation type="submission" date="2019-07" db="EMBL/GenBank/DDBJ databases">
        <title>Finished genome of Venturia effusa.</title>
        <authorList>
            <person name="Young C.A."/>
            <person name="Cox M.P."/>
            <person name="Ganley A.R.D."/>
            <person name="David W.J."/>
        </authorList>
    </citation>
    <scope>NUCLEOTIDE SEQUENCE [LARGE SCALE GENOMIC DNA]</scope>
    <source>
        <strain evidence="10">albino</strain>
    </source>
</reference>
<gene>
    <name evidence="9" type="ORF">FKW77_008494</name>
</gene>
<dbReference type="SMART" id="SM00829">
    <property type="entry name" value="PKS_ER"/>
    <property type="match status" value="1"/>
</dbReference>
<dbReference type="SUPFAM" id="SSF51735">
    <property type="entry name" value="NAD(P)-binding Rossmann-fold domains"/>
    <property type="match status" value="1"/>
</dbReference>
<evidence type="ECO:0000256" key="6">
    <source>
        <dbReference type="ARBA" id="ARBA00023027"/>
    </source>
</evidence>
<dbReference type="InterPro" id="IPR036291">
    <property type="entry name" value="NAD(P)-bd_dom_sf"/>
</dbReference>
<keyword evidence="10" id="KW-1185">Reference proteome</keyword>
<evidence type="ECO:0000259" key="8">
    <source>
        <dbReference type="SMART" id="SM00829"/>
    </source>
</evidence>
<dbReference type="Gene3D" id="3.90.180.10">
    <property type="entry name" value="Medium-chain alcohol dehydrogenases, catalytic domain"/>
    <property type="match status" value="2"/>
</dbReference>
<dbReference type="InterPro" id="IPR013149">
    <property type="entry name" value="ADH-like_C"/>
</dbReference>
<evidence type="ECO:0000256" key="5">
    <source>
        <dbReference type="ARBA" id="ARBA00023002"/>
    </source>
</evidence>
<evidence type="ECO:0000256" key="4">
    <source>
        <dbReference type="ARBA" id="ARBA00022833"/>
    </source>
</evidence>
<dbReference type="PROSITE" id="PS00059">
    <property type="entry name" value="ADH_ZINC"/>
    <property type="match status" value="1"/>
</dbReference>
<sequence length="343" mass="36274">MADSNGTTTYDIPKKCKAGVVVNEGPDFHVEVQEVDVPEIGPEDVLIKLNCTGLCHSDLHFMLADWGIGKMSDYGTRCAGHEGAGVIVKIGANVKSLKVGQRAGFKPIADTCGTCTYKQYVKSPERYTTIIPDGVSDYVAGPIMCSASTIYTSLKASGLRPGNWAVFPGGGGGVGIQGVQLAEAMGYRPIVVDTGSEREKLVKELGAEHFVDFKTSADVAKEIVELTDGIGAHGVFVTAPQSYPAALTYLGMRVGGTVMCIGLPSAGTNNMTVAPAQVIFRNQTIRGTLVSSMADVDETLGFAKRGKLRLKPTIVGLSKFDESCQALKNGKVAGRIVVDFNME</sequence>
<dbReference type="Pfam" id="PF08240">
    <property type="entry name" value="ADH_N"/>
    <property type="match status" value="1"/>
</dbReference>
<dbReference type="STRING" id="50376.A0A517LEB4"/>
<dbReference type="GO" id="GO:0008270">
    <property type="term" value="F:zinc ion binding"/>
    <property type="evidence" value="ECO:0007669"/>
    <property type="project" value="InterPro"/>
</dbReference>
<accession>A0A517LEB4</accession>
<comment type="cofactor">
    <cofactor evidence="1 7">
        <name>Zn(2+)</name>
        <dbReference type="ChEBI" id="CHEBI:29105"/>
    </cofactor>
</comment>
<evidence type="ECO:0000313" key="10">
    <source>
        <dbReference type="Proteomes" id="UP000316270"/>
    </source>
</evidence>
<dbReference type="InterPro" id="IPR002328">
    <property type="entry name" value="ADH_Zn_CS"/>
</dbReference>
<dbReference type="Pfam" id="PF00107">
    <property type="entry name" value="ADH_zinc_N"/>
    <property type="match status" value="1"/>
</dbReference>
<keyword evidence="4 7" id="KW-0862">Zinc</keyword>
<dbReference type="InterPro" id="IPR011032">
    <property type="entry name" value="GroES-like_sf"/>
</dbReference>
<dbReference type="EMBL" id="CP042194">
    <property type="protein sequence ID" value="QDS73982.1"/>
    <property type="molecule type" value="Genomic_DNA"/>
</dbReference>
<proteinExistence type="inferred from homology"/>
<dbReference type="InterPro" id="IPR020843">
    <property type="entry name" value="ER"/>
</dbReference>